<keyword evidence="2" id="KW-1185">Reference proteome</keyword>
<dbReference type="Gene3D" id="3.30.450.50">
    <property type="entry name" value="Longin domain"/>
    <property type="match status" value="1"/>
</dbReference>
<dbReference type="PANTHER" id="PTHR45806:SF1">
    <property type="entry name" value="SYNAPTOBREVIN HOMOLOG YKT6"/>
    <property type="match status" value="1"/>
</dbReference>
<proteinExistence type="predicted"/>
<dbReference type="GO" id="GO:0006888">
    <property type="term" value="P:endoplasmic reticulum to Golgi vesicle-mediated transport"/>
    <property type="evidence" value="ECO:0007669"/>
    <property type="project" value="TreeGrafter"/>
</dbReference>
<reference evidence="2" key="2">
    <citation type="journal article" date="2017" name="Nat. Plants">
        <title>The Aegilops tauschii genome reveals multiple impacts of transposons.</title>
        <authorList>
            <person name="Zhao G."/>
            <person name="Zou C."/>
            <person name="Li K."/>
            <person name="Wang K."/>
            <person name="Li T."/>
            <person name="Gao L."/>
            <person name="Zhang X."/>
            <person name="Wang H."/>
            <person name="Yang Z."/>
            <person name="Liu X."/>
            <person name="Jiang W."/>
            <person name="Mao L."/>
            <person name="Kong X."/>
            <person name="Jiao Y."/>
            <person name="Jia J."/>
        </authorList>
    </citation>
    <scope>NUCLEOTIDE SEQUENCE [LARGE SCALE GENOMIC DNA]</scope>
    <source>
        <strain evidence="2">cv. AL8/78</strain>
    </source>
</reference>
<evidence type="ECO:0000313" key="2">
    <source>
        <dbReference type="Proteomes" id="UP000015105"/>
    </source>
</evidence>
<reference evidence="1" key="4">
    <citation type="submission" date="2019-03" db="UniProtKB">
        <authorList>
            <consortium name="EnsemblPlants"/>
        </authorList>
    </citation>
    <scope>IDENTIFICATION</scope>
</reference>
<organism evidence="1 2">
    <name type="scientific">Aegilops tauschii subsp. strangulata</name>
    <name type="common">Goatgrass</name>
    <dbReference type="NCBI Taxonomy" id="200361"/>
    <lineage>
        <taxon>Eukaryota</taxon>
        <taxon>Viridiplantae</taxon>
        <taxon>Streptophyta</taxon>
        <taxon>Embryophyta</taxon>
        <taxon>Tracheophyta</taxon>
        <taxon>Spermatophyta</taxon>
        <taxon>Magnoliopsida</taxon>
        <taxon>Liliopsida</taxon>
        <taxon>Poales</taxon>
        <taxon>Poaceae</taxon>
        <taxon>BOP clade</taxon>
        <taxon>Pooideae</taxon>
        <taxon>Triticodae</taxon>
        <taxon>Triticeae</taxon>
        <taxon>Triticinae</taxon>
        <taxon>Aegilops</taxon>
    </lineage>
</organism>
<dbReference type="SUPFAM" id="SSF64356">
    <property type="entry name" value="SNARE-like"/>
    <property type="match status" value="1"/>
</dbReference>
<reference evidence="1" key="5">
    <citation type="journal article" date="2021" name="G3 (Bethesda)">
        <title>Aegilops tauschii genome assembly Aet v5.0 features greater sequence contiguity and improved annotation.</title>
        <authorList>
            <person name="Wang L."/>
            <person name="Zhu T."/>
            <person name="Rodriguez J.C."/>
            <person name="Deal K.R."/>
            <person name="Dubcovsky J."/>
            <person name="McGuire P.E."/>
            <person name="Lux T."/>
            <person name="Spannagl M."/>
            <person name="Mayer K.F.X."/>
            <person name="Baldrich P."/>
            <person name="Meyers B.C."/>
            <person name="Huo N."/>
            <person name="Gu Y.Q."/>
            <person name="Zhou H."/>
            <person name="Devos K.M."/>
            <person name="Bennetzen J.L."/>
            <person name="Unver T."/>
            <person name="Budak H."/>
            <person name="Gulick P.J."/>
            <person name="Galiba G."/>
            <person name="Kalapos B."/>
            <person name="Nelson D.R."/>
            <person name="Li P."/>
            <person name="You F.M."/>
            <person name="Luo M.C."/>
            <person name="Dvorak J."/>
        </authorList>
    </citation>
    <scope>NUCLEOTIDE SEQUENCE [LARGE SCALE GENOMIC DNA]</scope>
    <source>
        <strain evidence="1">cv. AL8/78</strain>
    </source>
</reference>
<reference evidence="2" key="1">
    <citation type="journal article" date="2014" name="Science">
        <title>Ancient hybridizations among the ancestral genomes of bread wheat.</title>
        <authorList>
            <consortium name="International Wheat Genome Sequencing Consortium,"/>
            <person name="Marcussen T."/>
            <person name="Sandve S.R."/>
            <person name="Heier L."/>
            <person name="Spannagl M."/>
            <person name="Pfeifer M."/>
            <person name="Jakobsen K.S."/>
            <person name="Wulff B.B."/>
            <person name="Steuernagel B."/>
            <person name="Mayer K.F."/>
            <person name="Olsen O.A."/>
        </authorList>
    </citation>
    <scope>NUCLEOTIDE SEQUENCE [LARGE SCALE GENOMIC DNA]</scope>
    <source>
        <strain evidence="2">cv. AL8/78</strain>
    </source>
</reference>
<name>A0A453P3V6_AEGTS</name>
<dbReference type="GO" id="GO:0005484">
    <property type="term" value="F:SNAP receptor activity"/>
    <property type="evidence" value="ECO:0007669"/>
    <property type="project" value="TreeGrafter"/>
</dbReference>
<dbReference type="EnsemblPlants" id="AET6Gv20597000.1">
    <property type="protein sequence ID" value="AET6Gv20597000.1"/>
    <property type="gene ID" value="AET6Gv20597000"/>
</dbReference>
<dbReference type="GO" id="GO:0005794">
    <property type="term" value="C:Golgi apparatus"/>
    <property type="evidence" value="ECO:0007669"/>
    <property type="project" value="TreeGrafter"/>
</dbReference>
<evidence type="ECO:0000313" key="1">
    <source>
        <dbReference type="EnsemblPlants" id="AET6Gv20597000.1"/>
    </source>
</evidence>
<accession>A0A453P3V6</accession>
<dbReference type="PANTHER" id="PTHR45806">
    <property type="entry name" value="SYNAPTOBREVIN HOMOLOG YKT6"/>
    <property type="match status" value="1"/>
</dbReference>
<dbReference type="InterPro" id="IPR011012">
    <property type="entry name" value="Longin-like_dom_sf"/>
</dbReference>
<dbReference type="Gramene" id="AET6Gv20597000.1">
    <property type="protein sequence ID" value="AET6Gv20597000.1"/>
    <property type="gene ID" value="AET6Gv20597000"/>
</dbReference>
<protein>
    <submittedName>
        <fullName evidence="1">Uncharacterized protein</fullName>
    </submittedName>
</protein>
<reference evidence="1" key="3">
    <citation type="journal article" date="2017" name="Nature">
        <title>Genome sequence of the progenitor of the wheat D genome Aegilops tauschii.</title>
        <authorList>
            <person name="Luo M.C."/>
            <person name="Gu Y.Q."/>
            <person name="Puiu D."/>
            <person name="Wang H."/>
            <person name="Twardziok S.O."/>
            <person name="Deal K.R."/>
            <person name="Huo N."/>
            <person name="Zhu T."/>
            <person name="Wang L."/>
            <person name="Wang Y."/>
            <person name="McGuire P.E."/>
            <person name="Liu S."/>
            <person name="Long H."/>
            <person name="Ramasamy R.K."/>
            <person name="Rodriguez J.C."/>
            <person name="Van S.L."/>
            <person name="Yuan L."/>
            <person name="Wang Z."/>
            <person name="Xia Z."/>
            <person name="Xiao L."/>
            <person name="Anderson O.D."/>
            <person name="Ouyang S."/>
            <person name="Liang Y."/>
            <person name="Zimin A.V."/>
            <person name="Pertea G."/>
            <person name="Qi P."/>
            <person name="Bennetzen J.L."/>
            <person name="Dai X."/>
            <person name="Dawson M.W."/>
            <person name="Muller H.G."/>
            <person name="Kugler K."/>
            <person name="Rivarola-Duarte L."/>
            <person name="Spannagl M."/>
            <person name="Mayer K.F.X."/>
            <person name="Lu F.H."/>
            <person name="Bevan M.W."/>
            <person name="Leroy P."/>
            <person name="Li P."/>
            <person name="You F.M."/>
            <person name="Sun Q."/>
            <person name="Liu Z."/>
            <person name="Lyons E."/>
            <person name="Wicker T."/>
            <person name="Salzberg S.L."/>
            <person name="Devos K.M."/>
            <person name="Dvorak J."/>
        </authorList>
    </citation>
    <scope>NUCLEOTIDE SEQUENCE [LARGE SCALE GENOMIC DNA]</scope>
    <source>
        <strain evidence="1">cv. AL8/78</strain>
    </source>
</reference>
<dbReference type="STRING" id="200361.A0A453P3V6"/>
<sequence length="82" mass="8658">PTSMGLVVLKPSAGGTAGSFSSGGQGSEALLLANATDVSHFGFFRCSATCELIVIVARTVAQRTLPGQRQSFQHEEYMHTEN</sequence>
<dbReference type="Proteomes" id="UP000015105">
    <property type="component" value="Chromosome 6D"/>
</dbReference>
<dbReference type="AlphaFoldDB" id="A0A453P3V6"/>